<dbReference type="AlphaFoldDB" id="A0A4V4HF82"/>
<sequence length="76" mass="8578">MGNIKKEKDYTFQGFTGNLTRKATTANTFWFIYLKFSEPSILSPRTSSTLSTISKVFTLIRDSPELGRKKTGRGPI</sequence>
<keyword evidence="2" id="KW-1185">Reference proteome</keyword>
<accession>A0A4V4HF82</accession>
<proteinExistence type="predicted"/>
<gene>
    <name evidence="1" type="ORF">K435DRAFT_180472</name>
</gene>
<name>A0A4V4HF82_DENBC</name>
<protein>
    <submittedName>
        <fullName evidence="1">Uncharacterized protein</fullName>
    </submittedName>
</protein>
<reference evidence="1 2" key="1">
    <citation type="journal article" date="2019" name="Nat. Ecol. Evol.">
        <title>Megaphylogeny resolves global patterns of mushroom evolution.</title>
        <authorList>
            <person name="Varga T."/>
            <person name="Krizsan K."/>
            <person name="Foldi C."/>
            <person name="Dima B."/>
            <person name="Sanchez-Garcia M."/>
            <person name="Sanchez-Ramirez S."/>
            <person name="Szollosi G.J."/>
            <person name="Szarkandi J.G."/>
            <person name="Papp V."/>
            <person name="Albert L."/>
            <person name="Andreopoulos W."/>
            <person name="Angelini C."/>
            <person name="Antonin V."/>
            <person name="Barry K.W."/>
            <person name="Bougher N.L."/>
            <person name="Buchanan P."/>
            <person name="Buyck B."/>
            <person name="Bense V."/>
            <person name="Catcheside P."/>
            <person name="Chovatia M."/>
            <person name="Cooper J."/>
            <person name="Damon W."/>
            <person name="Desjardin D."/>
            <person name="Finy P."/>
            <person name="Geml J."/>
            <person name="Haridas S."/>
            <person name="Hughes K."/>
            <person name="Justo A."/>
            <person name="Karasinski D."/>
            <person name="Kautmanova I."/>
            <person name="Kiss B."/>
            <person name="Kocsube S."/>
            <person name="Kotiranta H."/>
            <person name="LaButti K.M."/>
            <person name="Lechner B.E."/>
            <person name="Liimatainen K."/>
            <person name="Lipzen A."/>
            <person name="Lukacs Z."/>
            <person name="Mihaltcheva S."/>
            <person name="Morgado L.N."/>
            <person name="Niskanen T."/>
            <person name="Noordeloos M.E."/>
            <person name="Ohm R.A."/>
            <person name="Ortiz-Santana B."/>
            <person name="Ovrebo C."/>
            <person name="Racz N."/>
            <person name="Riley R."/>
            <person name="Savchenko A."/>
            <person name="Shiryaev A."/>
            <person name="Soop K."/>
            <person name="Spirin V."/>
            <person name="Szebenyi C."/>
            <person name="Tomsovsky M."/>
            <person name="Tulloss R.E."/>
            <person name="Uehling J."/>
            <person name="Grigoriev I.V."/>
            <person name="Vagvolgyi C."/>
            <person name="Papp T."/>
            <person name="Martin F.M."/>
            <person name="Miettinen O."/>
            <person name="Hibbett D.S."/>
            <person name="Nagy L.G."/>
        </authorList>
    </citation>
    <scope>NUCLEOTIDE SEQUENCE [LARGE SCALE GENOMIC DNA]</scope>
    <source>
        <strain evidence="1 2">CBS 962.96</strain>
    </source>
</reference>
<evidence type="ECO:0000313" key="1">
    <source>
        <dbReference type="EMBL" id="THU93965.1"/>
    </source>
</evidence>
<organism evidence="1 2">
    <name type="scientific">Dendrothele bispora (strain CBS 962.96)</name>
    <dbReference type="NCBI Taxonomy" id="1314807"/>
    <lineage>
        <taxon>Eukaryota</taxon>
        <taxon>Fungi</taxon>
        <taxon>Dikarya</taxon>
        <taxon>Basidiomycota</taxon>
        <taxon>Agaricomycotina</taxon>
        <taxon>Agaricomycetes</taxon>
        <taxon>Agaricomycetidae</taxon>
        <taxon>Agaricales</taxon>
        <taxon>Agaricales incertae sedis</taxon>
        <taxon>Dendrothele</taxon>
    </lineage>
</organism>
<dbReference type="EMBL" id="ML179235">
    <property type="protein sequence ID" value="THU93965.1"/>
    <property type="molecule type" value="Genomic_DNA"/>
</dbReference>
<dbReference type="Proteomes" id="UP000297245">
    <property type="component" value="Unassembled WGS sequence"/>
</dbReference>
<evidence type="ECO:0000313" key="2">
    <source>
        <dbReference type="Proteomes" id="UP000297245"/>
    </source>
</evidence>